<reference evidence="16" key="2">
    <citation type="journal article" date="2021" name="PeerJ">
        <title>Extensive microbial diversity within the chicken gut microbiome revealed by metagenomics and culture.</title>
        <authorList>
            <person name="Gilroy R."/>
            <person name="Ravi A."/>
            <person name="Getino M."/>
            <person name="Pursley I."/>
            <person name="Horton D.L."/>
            <person name="Alikhan N.F."/>
            <person name="Baker D."/>
            <person name="Gharbi K."/>
            <person name="Hall N."/>
            <person name="Watson M."/>
            <person name="Adriaenssens E.M."/>
            <person name="Foster-Nyarko E."/>
            <person name="Jarju S."/>
            <person name="Secka A."/>
            <person name="Antonio M."/>
            <person name="Oren A."/>
            <person name="Chaudhuri R.R."/>
            <person name="La Ragione R."/>
            <person name="Hildebrand F."/>
            <person name="Pallen M.J."/>
        </authorList>
    </citation>
    <scope>NUCLEOTIDE SEQUENCE</scope>
    <source>
        <strain evidence="16">ChiHecec3B27-6122</strain>
    </source>
</reference>
<reference evidence="16" key="1">
    <citation type="submission" date="2020-10" db="EMBL/GenBank/DDBJ databases">
        <authorList>
            <person name="Gilroy R."/>
        </authorList>
    </citation>
    <scope>NUCLEOTIDE SEQUENCE</scope>
    <source>
        <strain evidence="16">ChiHecec3B27-6122</strain>
    </source>
</reference>
<evidence type="ECO:0000256" key="13">
    <source>
        <dbReference type="PIRSR" id="PIRSR006621-1"/>
    </source>
</evidence>
<evidence type="ECO:0000256" key="7">
    <source>
        <dbReference type="ARBA" id="ARBA00022857"/>
    </source>
</evidence>
<comment type="catalytic activity">
    <reaction evidence="10">
        <text>a 5,6-dihydrouridine in tRNA + NADP(+) = a uridine in tRNA + NADPH + H(+)</text>
        <dbReference type="Rhea" id="RHEA:23624"/>
        <dbReference type="Rhea" id="RHEA-COMP:13339"/>
        <dbReference type="Rhea" id="RHEA-COMP:13887"/>
        <dbReference type="ChEBI" id="CHEBI:15378"/>
        <dbReference type="ChEBI" id="CHEBI:57783"/>
        <dbReference type="ChEBI" id="CHEBI:58349"/>
        <dbReference type="ChEBI" id="CHEBI:65315"/>
        <dbReference type="ChEBI" id="CHEBI:74443"/>
    </reaction>
</comment>
<protein>
    <recommendedName>
        <fullName evidence="12">tRNA-dihydrouridine synthase</fullName>
        <ecNumber evidence="12">1.3.1.-</ecNumber>
    </recommendedName>
</protein>
<evidence type="ECO:0000256" key="2">
    <source>
        <dbReference type="ARBA" id="ARBA00002790"/>
    </source>
</evidence>
<dbReference type="InterPro" id="IPR013785">
    <property type="entry name" value="Aldolase_TIM"/>
</dbReference>
<dbReference type="CDD" id="cd02801">
    <property type="entry name" value="DUS_like_FMN"/>
    <property type="match status" value="1"/>
</dbReference>
<dbReference type="AlphaFoldDB" id="A0A9D1G4G5"/>
<comment type="similarity">
    <text evidence="12">Belongs to the dus family.</text>
</comment>
<feature type="binding site" evidence="14">
    <location>
        <begin position="209"/>
        <end position="210"/>
    </location>
    <ligand>
        <name>FMN</name>
        <dbReference type="ChEBI" id="CHEBI:58210"/>
    </ligand>
</feature>
<dbReference type="Proteomes" id="UP000886876">
    <property type="component" value="Unassembled WGS sequence"/>
</dbReference>
<dbReference type="Pfam" id="PF01207">
    <property type="entry name" value="Dus"/>
    <property type="match status" value="1"/>
</dbReference>
<evidence type="ECO:0000259" key="15">
    <source>
        <dbReference type="Pfam" id="PF01207"/>
    </source>
</evidence>
<dbReference type="PANTHER" id="PTHR45846">
    <property type="entry name" value="TRNA-DIHYDROURIDINE(47) SYNTHASE [NAD(P)(+)]-LIKE"/>
    <property type="match status" value="1"/>
</dbReference>
<evidence type="ECO:0000256" key="4">
    <source>
        <dbReference type="ARBA" id="ARBA00022630"/>
    </source>
</evidence>
<evidence type="ECO:0000256" key="1">
    <source>
        <dbReference type="ARBA" id="ARBA00001917"/>
    </source>
</evidence>
<organism evidence="16 17">
    <name type="scientific">Candidatus Scatomorpha pullistercoris</name>
    <dbReference type="NCBI Taxonomy" id="2840929"/>
    <lineage>
        <taxon>Bacteria</taxon>
        <taxon>Bacillati</taxon>
        <taxon>Bacillota</taxon>
        <taxon>Clostridia</taxon>
        <taxon>Eubacteriales</taxon>
        <taxon>Candidatus Scatomorpha</taxon>
    </lineage>
</organism>
<comment type="cofactor">
    <cofactor evidence="1 12 14">
        <name>FMN</name>
        <dbReference type="ChEBI" id="CHEBI:58210"/>
    </cofactor>
</comment>
<evidence type="ECO:0000256" key="8">
    <source>
        <dbReference type="ARBA" id="ARBA00022884"/>
    </source>
</evidence>
<dbReference type="GO" id="GO:0050660">
    <property type="term" value="F:flavin adenine dinucleotide binding"/>
    <property type="evidence" value="ECO:0007669"/>
    <property type="project" value="InterPro"/>
</dbReference>
<comment type="function">
    <text evidence="2 12">Catalyzes the synthesis of 5,6-dihydrouridine (D), a modified base found in the D-loop of most tRNAs, via the reduction of the C5-C6 double bond in target uridines.</text>
</comment>
<feature type="domain" description="DUS-like FMN-binding" evidence="15">
    <location>
        <begin position="1"/>
        <end position="295"/>
    </location>
</feature>
<dbReference type="InterPro" id="IPR018517">
    <property type="entry name" value="tRNA_hU_synthase_CS"/>
</dbReference>
<keyword evidence="7" id="KW-0521">NADP</keyword>
<evidence type="ECO:0000256" key="12">
    <source>
        <dbReference type="PIRNR" id="PIRNR006621"/>
    </source>
</evidence>
<accession>A0A9D1G4G5</accession>
<keyword evidence="3" id="KW-0820">tRNA-binding</keyword>
<name>A0A9D1G4G5_9FIRM</name>
<dbReference type="Gene3D" id="3.20.20.70">
    <property type="entry name" value="Aldolase class I"/>
    <property type="match status" value="1"/>
</dbReference>
<dbReference type="EC" id="1.3.1.-" evidence="12"/>
<comment type="caution">
    <text evidence="16">The sequence shown here is derived from an EMBL/GenBank/DDBJ whole genome shotgun (WGS) entry which is preliminary data.</text>
</comment>
<feature type="active site" description="Proton donor" evidence="13">
    <location>
        <position position="85"/>
    </location>
</feature>
<dbReference type="GO" id="GO:0017150">
    <property type="term" value="F:tRNA dihydrouridine synthase activity"/>
    <property type="evidence" value="ECO:0007669"/>
    <property type="project" value="InterPro"/>
</dbReference>
<dbReference type="PROSITE" id="PS01136">
    <property type="entry name" value="UPF0034"/>
    <property type="match status" value="1"/>
</dbReference>
<dbReference type="EMBL" id="DVJS01000020">
    <property type="protein sequence ID" value="HIS96499.1"/>
    <property type="molecule type" value="Genomic_DNA"/>
</dbReference>
<dbReference type="PIRSF" id="PIRSF006621">
    <property type="entry name" value="Dus"/>
    <property type="match status" value="1"/>
</dbReference>
<dbReference type="GO" id="GO:0000049">
    <property type="term" value="F:tRNA binding"/>
    <property type="evidence" value="ECO:0007669"/>
    <property type="project" value="UniProtKB-KW"/>
</dbReference>
<dbReference type="SUPFAM" id="SSF51395">
    <property type="entry name" value="FMN-linked oxidoreductases"/>
    <property type="match status" value="1"/>
</dbReference>
<keyword evidence="9 12" id="KW-0560">Oxidoreductase</keyword>
<keyword evidence="4 12" id="KW-0285">Flavoprotein</keyword>
<dbReference type="InterPro" id="IPR001269">
    <property type="entry name" value="DUS_fam"/>
</dbReference>
<feature type="binding site" evidence="14">
    <location>
        <position position="54"/>
    </location>
    <ligand>
        <name>FMN</name>
        <dbReference type="ChEBI" id="CHEBI:58210"/>
    </ligand>
</feature>
<evidence type="ECO:0000256" key="9">
    <source>
        <dbReference type="ARBA" id="ARBA00023002"/>
    </source>
</evidence>
<evidence type="ECO:0000256" key="10">
    <source>
        <dbReference type="ARBA" id="ARBA00048205"/>
    </source>
</evidence>
<evidence type="ECO:0000256" key="5">
    <source>
        <dbReference type="ARBA" id="ARBA00022643"/>
    </source>
</evidence>
<evidence type="ECO:0000256" key="6">
    <source>
        <dbReference type="ARBA" id="ARBA00022694"/>
    </source>
</evidence>
<dbReference type="Gene3D" id="1.10.1200.80">
    <property type="entry name" value="Putative flavin oxidoreducatase, domain 2"/>
    <property type="match status" value="1"/>
</dbReference>
<dbReference type="InterPro" id="IPR035587">
    <property type="entry name" value="DUS-like_FMN-bd"/>
</dbReference>
<dbReference type="PANTHER" id="PTHR45846:SF1">
    <property type="entry name" value="TRNA-DIHYDROURIDINE(47) SYNTHASE [NAD(P)(+)]-LIKE"/>
    <property type="match status" value="1"/>
</dbReference>
<keyword evidence="14" id="KW-0547">Nucleotide-binding</keyword>
<sequence>MAGVTDSAFRGLCMEQGAALVYTEMVSAKALCYNDKKTASLLHIPEGSGPVSAQIFGHEPETMAEGAKRALDICGAQIIDINMGCPVGKVVKSGDGSALMRTPELAAEIVAAVAKAVPVPVTVKIRKGWDGGSVNAVEFAKLCEQAGAAAIAVHGRTRVQMYAGRADWDIIREVKREVSVPVIANGDVFSGEDAAHILRYTGADACMVGRGSFGDPWLFAEINAVLDGEPALERPGLAERLATAVRQVETAALEKGERLACIEARARLPWYLKGVPHSAAWKQKLVRISTLDELREIAADMAKGRPPMDIIM</sequence>
<proteinExistence type="inferred from homology"/>
<evidence type="ECO:0000256" key="3">
    <source>
        <dbReference type="ARBA" id="ARBA00022555"/>
    </source>
</evidence>
<dbReference type="NCBIfam" id="TIGR00737">
    <property type="entry name" value="nifR3_yhdG"/>
    <property type="match status" value="1"/>
</dbReference>
<dbReference type="InterPro" id="IPR004652">
    <property type="entry name" value="DusB-like"/>
</dbReference>
<feature type="binding site" evidence="14">
    <location>
        <position position="124"/>
    </location>
    <ligand>
        <name>FMN</name>
        <dbReference type="ChEBI" id="CHEBI:58210"/>
    </ligand>
</feature>
<keyword evidence="6 12" id="KW-0819">tRNA processing</keyword>
<gene>
    <name evidence="16" type="primary">dusB</name>
    <name evidence="16" type="ORF">IAD42_00830</name>
</gene>
<evidence type="ECO:0000256" key="14">
    <source>
        <dbReference type="PIRSR" id="PIRSR006621-2"/>
    </source>
</evidence>
<dbReference type="InterPro" id="IPR024036">
    <property type="entry name" value="tRNA-dHydroUridine_Synthase_C"/>
</dbReference>
<comment type="catalytic activity">
    <reaction evidence="11">
        <text>a 5,6-dihydrouridine in tRNA + NAD(+) = a uridine in tRNA + NADH + H(+)</text>
        <dbReference type="Rhea" id="RHEA:54452"/>
        <dbReference type="Rhea" id="RHEA-COMP:13339"/>
        <dbReference type="Rhea" id="RHEA-COMP:13887"/>
        <dbReference type="ChEBI" id="CHEBI:15378"/>
        <dbReference type="ChEBI" id="CHEBI:57540"/>
        <dbReference type="ChEBI" id="CHEBI:57945"/>
        <dbReference type="ChEBI" id="CHEBI:65315"/>
        <dbReference type="ChEBI" id="CHEBI:74443"/>
    </reaction>
</comment>
<keyword evidence="8" id="KW-0694">RNA-binding</keyword>
<evidence type="ECO:0000313" key="17">
    <source>
        <dbReference type="Proteomes" id="UP000886876"/>
    </source>
</evidence>
<evidence type="ECO:0000256" key="11">
    <source>
        <dbReference type="ARBA" id="ARBA00048802"/>
    </source>
</evidence>
<feature type="binding site" evidence="14">
    <location>
        <position position="154"/>
    </location>
    <ligand>
        <name>FMN</name>
        <dbReference type="ChEBI" id="CHEBI:58210"/>
    </ligand>
</feature>
<evidence type="ECO:0000313" key="16">
    <source>
        <dbReference type="EMBL" id="HIS96499.1"/>
    </source>
</evidence>
<keyword evidence="5 12" id="KW-0288">FMN</keyword>